<dbReference type="AlphaFoldDB" id="A0A1L9Q276"/>
<feature type="region of interest" description="Disordered" evidence="6">
    <location>
        <begin position="1"/>
        <end position="25"/>
    </location>
</feature>
<dbReference type="Gene3D" id="1.20.1740.10">
    <property type="entry name" value="Amino acid/polyamine transporter I"/>
    <property type="match status" value="1"/>
</dbReference>
<keyword evidence="5 7" id="KW-0472">Membrane</keyword>
<evidence type="ECO:0000256" key="6">
    <source>
        <dbReference type="SAM" id="MobiDB-lite"/>
    </source>
</evidence>
<evidence type="ECO:0000256" key="4">
    <source>
        <dbReference type="ARBA" id="ARBA00022989"/>
    </source>
</evidence>
<evidence type="ECO:0000256" key="5">
    <source>
        <dbReference type="ARBA" id="ARBA00023136"/>
    </source>
</evidence>
<feature type="region of interest" description="Disordered" evidence="6">
    <location>
        <begin position="547"/>
        <end position="576"/>
    </location>
</feature>
<feature type="transmembrane region" description="Helical" evidence="7">
    <location>
        <begin position="308"/>
        <end position="339"/>
    </location>
</feature>
<keyword evidence="2" id="KW-0813">Transport</keyword>
<dbReference type="STRING" id="1036611.A0A1L9Q276"/>
<gene>
    <name evidence="8" type="ORF">ASPVEDRAFT_33997</name>
</gene>
<sequence length="576" mass="62385">MSSRTHHDQLIERDPAGEDVRSQTESQEDAALLKTMGYKPVLHRTYSFFENFATTFAALYFIGGVRVTFSTGIAAGGNLAYWSRTSYLVTVVFTFITAAVIAEVCSASPSAGSIYLWAAEAGGPRFGRLLGFIVAWWSTTAWTTFCASNTQSATNYLLSVGGPIGIHGYVLTRLQELTVFDVDFPKDVSDVKFRAVQWIVTEILLALAALLNFMPPRYFKYVFWFSSAVVMLDFFLNVIWLPIGTANTWGFRTAEEAFMSTYNGTGAPPGWNWCLSYLATAGILIGFDASGHVAEETKHASVTAARGIFWSTVASGIGGFATIILFLFCAPTADTLFGFGSPQPFVPLYAVVLGKGGHIFMNIICISALWLNTAIAIVAASRLVFAVARDGVLPFSSWVSVVHNGQPRNAVIVVWGVASLITCTILPSDVAFTSLVSAAGVPSAAAYGLICLARLFLTPKRFPKPAWSLGKWSKPFQVIGVFWNGWVVAVLFSPYAFPVTGQNLNYAPIIMAGVTIFALISYFIMPEEAWLPRNRISNFVDSKGVVSSTVDEAGGTSSEARTSPEPEPQTKNPAQS</sequence>
<name>A0A1L9Q276_ASPVE</name>
<feature type="transmembrane region" description="Helical" evidence="7">
    <location>
        <begin position="503"/>
        <end position="525"/>
    </location>
</feature>
<feature type="transmembrane region" description="Helical" evidence="7">
    <location>
        <begin position="155"/>
        <end position="175"/>
    </location>
</feature>
<keyword evidence="4 7" id="KW-1133">Transmembrane helix</keyword>
<keyword evidence="9" id="KW-1185">Reference proteome</keyword>
<feature type="transmembrane region" description="Helical" evidence="7">
    <location>
        <begin position="478"/>
        <end position="497"/>
    </location>
</feature>
<evidence type="ECO:0000256" key="1">
    <source>
        <dbReference type="ARBA" id="ARBA00004141"/>
    </source>
</evidence>
<evidence type="ECO:0000313" key="8">
    <source>
        <dbReference type="EMBL" id="OJJ07812.1"/>
    </source>
</evidence>
<feature type="transmembrane region" description="Helical" evidence="7">
    <location>
        <begin position="270"/>
        <end position="287"/>
    </location>
</feature>
<protein>
    <recommendedName>
        <fullName evidence="10">Amino acid permease/ SLC12A domain-containing protein</fullName>
    </recommendedName>
</protein>
<proteinExistence type="predicted"/>
<comment type="subcellular location">
    <subcellularLocation>
        <location evidence="1">Membrane</location>
        <topology evidence="1">Multi-pass membrane protein</topology>
    </subcellularLocation>
</comment>
<evidence type="ECO:0000256" key="7">
    <source>
        <dbReference type="SAM" id="Phobius"/>
    </source>
</evidence>
<feature type="compositionally biased region" description="Polar residues" evidence="6">
    <location>
        <begin position="547"/>
        <end position="561"/>
    </location>
</feature>
<evidence type="ECO:0000256" key="2">
    <source>
        <dbReference type="ARBA" id="ARBA00022448"/>
    </source>
</evidence>
<feature type="compositionally biased region" description="Basic and acidic residues" evidence="6">
    <location>
        <begin position="1"/>
        <end position="22"/>
    </location>
</feature>
<feature type="transmembrane region" description="Helical" evidence="7">
    <location>
        <begin position="434"/>
        <end position="457"/>
    </location>
</feature>
<accession>A0A1L9Q276</accession>
<feature type="transmembrane region" description="Helical" evidence="7">
    <location>
        <begin position="195"/>
        <end position="214"/>
    </location>
</feature>
<dbReference type="GeneID" id="63726321"/>
<evidence type="ECO:0000256" key="3">
    <source>
        <dbReference type="ARBA" id="ARBA00022692"/>
    </source>
</evidence>
<dbReference type="Pfam" id="PF13520">
    <property type="entry name" value="AA_permease_2"/>
    <property type="match status" value="1"/>
</dbReference>
<feature type="transmembrane region" description="Helical" evidence="7">
    <location>
        <begin position="87"/>
        <end position="109"/>
    </location>
</feature>
<keyword evidence="3 7" id="KW-0812">Transmembrane</keyword>
<feature type="transmembrane region" description="Helical" evidence="7">
    <location>
        <begin position="409"/>
        <end position="428"/>
    </location>
</feature>
<dbReference type="GO" id="GO:0016020">
    <property type="term" value="C:membrane"/>
    <property type="evidence" value="ECO:0007669"/>
    <property type="project" value="UniProtKB-SubCell"/>
</dbReference>
<dbReference type="Proteomes" id="UP000184073">
    <property type="component" value="Unassembled WGS sequence"/>
</dbReference>
<reference evidence="9" key="1">
    <citation type="journal article" date="2017" name="Genome Biol.">
        <title>Comparative genomics reveals high biological diversity and specific adaptations in the industrially and medically important fungal genus Aspergillus.</title>
        <authorList>
            <person name="de Vries R.P."/>
            <person name="Riley R."/>
            <person name="Wiebenga A."/>
            <person name="Aguilar-Osorio G."/>
            <person name="Amillis S."/>
            <person name="Uchima C.A."/>
            <person name="Anderluh G."/>
            <person name="Asadollahi M."/>
            <person name="Askin M."/>
            <person name="Barry K."/>
            <person name="Battaglia E."/>
            <person name="Bayram O."/>
            <person name="Benocci T."/>
            <person name="Braus-Stromeyer S.A."/>
            <person name="Caldana C."/>
            <person name="Canovas D."/>
            <person name="Cerqueira G.C."/>
            <person name="Chen F."/>
            <person name="Chen W."/>
            <person name="Choi C."/>
            <person name="Clum A."/>
            <person name="Dos Santos R.A."/>
            <person name="Damasio A.R."/>
            <person name="Diallinas G."/>
            <person name="Emri T."/>
            <person name="Fekete E."/>
            <person name="Flipphi M."/>
            <person name="Freyberg S."/>
            <person name="Gallo A."/>
            <person name="Gournas C."/>
            <person name="Habgood R."/>
            <person name="Hainaut M."/>
            <person name="Harispe M.L."/>
            <person name="Henrissat B."/>
            <person name="Hilden K.S."/>
            <person name="Hope R."/>
            <person name="Hossain A."/>
            <person name="Karabika E."/>
            <person name="Karaffa L."/>
            <person name="Karanyi Z."/>
            <person name="Krasevec N."/>
            <person name="Kuo A."/>
            <person name="Kusch H."/>
            <person name="LaButti K."/>
            <person name="Lagendijk E.L."/>
            <person name="Lapidus A."/>
            <person name="Levasseur A."/>
            <person name="Lindquist E."/>
            <person name="Lipzen A."/>
            <person name="Logrieco A.F."/>
            <person name="MacCabe A."/>
            <person name="Maekelae M.R."/>
            <person name="Malavazi I."/>
            <person name="Melin P."/>
            <person name="Meyer V."/>
            <person name="Mielnichuk N."/>
            <person name="Miskei M."/>
            <person name="Molnar A.P."/>
            <person name="Mule G."/>
            <person name="Ngan C.Y."/>
            <person name="Orejas M."/>
            <person name="Orosz E."/>
            <person name="Ouedraogo J.P."/>
            <person name="Overkamp K.M."/>
            <person name="Park H.-S."/>
            <person name="Perrone G."/>
            <person name="Piumi F."/>
            <person name="Punt P.J."/>
            <person name="Ram A.F."/>
            <person name="Ramon A."/>
            <person name="Rauscher S."/>
            <person name="Record E."/>
            <person name="Riano-Pachon D.M."/>
            <person name="Robert V."/>
            <person name="Roehrig J."/>
            <person name="Ruller R."/>
            <person name="Salamov A."/>
            <person name="Salih N.S."/>
            <person name="Samson R.A."/>
            <person name="Sandor E."/>
            <person name="Sanguinetti M."/>
            <person name="Schuetze T."/>
            <person name="Sepcic K."/>
            <person name="Shelest E."/>
            <person name="Sherlock G."/>
            <person name="Sophianopoulou V."/>
            <person name="Squina F.M."/>
            <person name="Sun H."/>
            <person name="Susca A."/>
            <person name="Todd R.B."/>
            <person name="Tsang A."/>
            <person name="Unkles S.E."/>
            <person name="van de Wiele N."/>
            <person name="van Rossen-Uffink D."/>
            <person name="Oliveira J.V."/>
            <person name="Vesth T.C."/>
            <person name="Visser J."/>
            <person name="Yu J.-H."/>
            <person name="Zhou M."/>
            <person name="Andersen M.R."/>
            <person name="Archer D.B."/>
            <person name="Baker S.E."/>
            <person name="Benoit I."/>
            <person name="Brakhage A.A."/>
            <person name="Braus G.H."/>
            <person name="Fischer R."/>
            <person name="Frisvad J.C."/>
            <person name="Goldman G.H."/>
            <person name="Houbraken J."/>
            <person name="Oakley B."/>
            <person name="Pocsi I."/>
            <person name="Scazzocchio C."/>
            <person name="Seiboth B."/>
            <person name="vanKuyk P.A."/>
            <person name="Wortman J."/>
            <person name="Dyer P.S."/>
            <person name="Grigoriev I.V."/>
        </authorList>
    </citation>
    <scope>NUCLEOTIDE SEQUENCE [LARGE SCALE GENOMIC DNA]</scope>
    <source>
        <strain evidence="9">CBS 583.65</strain>
    </source>
</reference>
<dbReference type="RefSeq" id="XP_040673574.1">
    <property type="nucleotide sequence ID" value="XM_040810810.1"/>
</dbReference>
<evidence type="ECO:0008006" key="10">
    <source>
        <dbReference type="Google" id="ProtNLM"/>
    </source>
</evidence>
<dbReference type="EMBL" id="KV878138">
    <property type="protein sequence ID" value="OJJ07812.1"/>
    <property type="molecule type" value="Genomic_DNA"/>
</dbReference>
<feature type="transmembrane region" description="Helical" evidence="7">
    <location>
        <begin position="221"/>
        <end position="243"/>
    </location>
</feature>
<dbReference type="OrthoDB" id="10054429at2759"/>
<feature type="transmembrane region" description="Helical" evidence="7">
    <location>
        <begin position="52"/>
        <end position="75"/>
    </location>
</feature>
<feature type="transmembrane region" description="Helical" evidence="7">
    <location>
        <begin position="129"/>
        <end position="148"/>
    </location>
</feature>
<evidence type="ECO:0000313" key="9">
    <source>
        <dbReference type="Proteomes" id="UP000184073"/>
    </source>
</evidence>
<dbReference type="PANTHER" id="PTHR45649:SF13">
    <property type="entry name" value="THIAMINE TRANSPORTER THI9"/>
    <property type="match status" value="1"/>
</dbReference>
<dbReference type="PIRSF" id="PIRSF006060">
    <property type="entry name" value="AA_transporter"/>
    <property type="match status" value="1"/>
</dbReference>
<dbReference type="VEuPathDB" id="FungiDB:ASPVEDRAFT_33997"/>
<organism evidence="8 9">
    <name type="scientific">Aspergillus versicolor CBS 583.65</name>
    <dbReference type="NCBI Taxonomy" id="1036611"/>
    <lineage>
        <taxon>Eukaryota</taxon>
        <taxon>Fungi</taxon>
        <taxon>Dikarya</taxon>
        <taxon>Ascomycota</taxon>
        <taxon>Pezizomycotina</taxon>
        <taxon>Eurotiomycetes</taxon>
        <taxon>Eurotiomycetidae</taxon>
        <taxon>Eurotiales</taxon>
        <taxon>Aspergillaceae</taxon>
        <taxon>Aspergillus</taxon>
        <taxon>Aspergillus subgen. Nidulantes</taxon>
    </lineage>
</organism>
<dbReference type="InterPro" id="IPR002293">
    <property type="entry name" value="AA/rel_permease1"/>
</dbReference>
<dbReference type="GO" id="GO:0022857">
    <property type="term" value="F:transmembrane transporter activity"/>
    <property type="evidence" value="ECO:0007669"/>
    <property type="project" value="InterPro"/>
</dbReference>
<feature type="transmembrane region" description="Helical" evidence="7">
    <location>
        <begin position="359"/>
        <end position="388"/>
    </location>
</feature>
<dbReference type="PANTHER" id="PTHR45649">
    <property type="entry name" value="AMINO-ACID PERMEASE BAT1"/>
    <property type="match status" value="1"/>
</dbReference>